<organism evidence="2 3">
    <name type="scientific">Rhizophagus irregularis (strain DAOM 197198w)</name>
    <name type="common">Glomus intraradices</name>
    <dbReference type="NCBI Taxonomy" id="1432141"/>
    <lineage>
        <taxon>Eukaryota</taxon>
        <taxon>Fungi</taxon>
        <taxon>Fungi incertae sedis</taxon>
        <taxon>Mucoromycota</taxon>
        <taxon>Glomeromycotina</taxon>
        <taxon>Glomeromycetes</taxon>
        <taxon>Glomerales</taxon>
        <taxon>Glomeraceae</taxon>
        <taxon>Rhizophagus</taxon>
    </lineage>
</organism>
<sequence>MSNIQSNDSLRELNAKLLAEIDELIAEDKVKKMKLKQELKARIELEKNKADSSAENVRRDVKITEIKAGIRKEQRANLSSTKK</sequence>
<keyword evidence="3" id="KW-1185">Reference proteome</keyword>
<reference evidence="2 3" key="1">
    <citation type="submission" date="2014-02" db="EMBL/GenBank/DDBJ databases">
        <title>Single nucleus genome sequencing reveals high similarity among nuclei of an endomycorrhizal fungus.</title>
        <authorList>
            <person name="Lin K."/>
            <person name="Geurts R."/>
            <person name="Zhang Z."/>
            <person name="Limpens E."/>
            <person name="Saunders D.G."/>
            <person name="Mu D."/>
            <person name="Pang E."/>
            <person name="Cao H."/>
            <person name="Cha H."/>
            <person name="Lin T."/>
            <person name="Zhou Q."/>
            <person name="Shang Y."/>
            <person name="Li Y."/>
            <person name="Ivanov S."/>
            <person name="Sharma T."/>
            <person name="Velzen R.V."/>
            <person name="Ruijter N.D."/>
            <person name="Aanen D.K."/>
            <person name="Win J."/>
            <person name="Kamoun S."/>
            <person name="Bisseling T."/>
            <person name="Huang S."/>
        </authorList>
    </citation>
    <scope>NUCLEOTIDE SEQUENCE [LARGE SCALE GENOMIC DNA]</scope>
    <source>
        <strain evidence="3">DAOM197198w</strain>
    </source>
</reference>
<accession>A0A015L7Z3</accession>
<dbReference type="Proteomes" id="UP000022910">
    <property type="component" value="Unassembled WGS sequence"/>
</dbReference>
<proteinExistence type="predicted"/>
<gene>
    <name evidence="2" type="ORF">RirG_265970</name>
</gene>
<evidence type="ECO:0000313" key="3">
    <source>
        <dbReference type="Proteomes" id="UP000022910"/>
    </source>
</evidence>
<keyword evidence="1" id="KW-0175">Coiled coil</keyword>
<comment type="caution">
    <text evidence="2">The sequence shown here is derived from an EMBL/GenBank/DDBJ whole genome shotgun (WGS) entry which is preliminary data.</text>
</comment>
<dbReference type="EMBL" id="JEMT01029753">
    <property type="protein sequence ID" value="EXX50938.1"/>
    <property type="molecule type" value="Genomic_DNA"/>
</dbReference>
<evidence type="ECO:0000256" key="1">
    <source>
        <dbReference type="SAM" id="Coils"/>
    </source>
</evidence>
<protein>
    <submittedName>
        <fullName evidence="2">Uncharacterized protein</fullName>
    </submittedName>
</protein>
<dbReference type="AlphaFoldDB" id="A0A015L7Z3"/>
<dbReference type="HOGENOM" id="CLU_2543817_0_0_1"/>
<feature type="coiled-coil region" evidence="1">
    <location>
        <begin position="7"/>
        <end position="56"/>
    </location>
</feature>
<evidence type="ECO:0000313" key="2">
    <source>
        <dbReference type="EMBL" id="EXX50938.1"/>
    </source>
</evidence>
<name>A0A015L7Z3_RHIIW</name>